<accession>A0A0E9S1N0</accession>
<sequence length="53" mass="6238">MNPGFAHNLKCLFECVAYVQLRTSQYRHGVDAFKIFLNVFLIFFKLVIDPRNC</sequence>
<evidence type="ECO:0000313" key="1">
    <source>
        <dbReference type="EMBL" id="JAH34418.1"/>
    </source>
</evidence>
<name>A0A0E9S1N0_ANGAN</name>
<dbReference type="EMBL" id="GBXM01074159">
    <property type="protein sequence ID" value="JAH34418.1"/>
    <property type="molecule type" value="Transcribed_RNA"/>
</dbReference>
<reference evidence="1" key="1">
    <citation type="submission" date="2014-11" db="EMBL/GenBank/DDBJ databases">
        <authorList>
            <person name="Amaro Gonzalez C."/>
        </authorList>
    </citation>
    <scope>NUCLEOTIDE SEQUENCE</scope>
</reference>
<dbReference type="AlphaFoldDB" id="A0A0E9S1N0"/>
<reference evidence="1" key="2">
    <citation type="journal article" date="2015" name="Fish Shellfish Immunol.">
        <title>Early steps in the European eel (Anguilla anguilla)-Vibrio vulnificus interaction in the gills: Role of the RtxA13 toxin.</title>
        <authorList>
            <person name="Callol A."/>
            <person name="Pajuelo D."/>
            <person name="Ebbesson L."/>
            <person name="Teles M."/>
            <person name="MacKenzie S."/>
            <person name="Amaro C."/>
        </authorList>
    </citation>
    <scope>NUCLEOTIDE SEQUENCE</scope>
</reference>
<organism evidence="1">
    <name type="scientific">Anguilla anguilla</name>
    <name type="common">European freshwater eel</name>
    <name type="synonym">Muraena anguilla</name>
    <dbReference type="NCBI Taxonomy" id="7936"/>
    <lineage>
        <taxon>Eukaryota</taxon>
        <taxon>Metazoa</taxon>
        <taxon>Chordata</taxon>
        <taxon>Craniata</taxon>
        <taxon>Vertebrata</taxon>
        <taxon>Euteleostomi</taxon>
        <taxon>Actinopterygii</taxon>
        <taxon>Neopterygii</taxon>
        <taxon>Teleostei</taxon>
        <taxon>Anguilliformes</taxon>
        <taxon>Anguillidae</taxon>
        <taxon>Anguilla</taxon>
    </lineage>
</organism>
<proteinExistence type="predicted"/>
<protein>
    <submittedName>
        <fullName evidence="1">Uncharacterized protein</fullName>
    </submittedName>
</protein>